<evidence type="ECO:0000313" key="2">
    <source>
        <dbReference type="EMBL" id="CAH2055101.1"/>
    </source>
</evidence>
<dbReference type="Proteomes" id="UP000836841">
    <property type="component" value="Chromosome 3"/>
</dbReference>
<accession>A0AAU9S1H0</accession>
<evidence type="ECO:0000313" key="3">
    <source>
        <dbReference type="Proteomes" id="UP000836841"/>
    </source>
</evidence>
<dbReference type="InterPro" id="IPR036047">
    <property type="entry name" value="F-box-like_dom_sf"/>
</dbReference>
<name>A0AAU9S1H0_THLAR</name>
<feature type="domain" description="F-box" evidence="1">
    <location>
        <begin position="32"/>
        <end position="70"/>
    </location>
</feature>
<evidence type="ECO:0000259" key="1">
    <source>
        <dbReference type="Pfam" id="PF00646"/>
    </source>
</evidence>
<dbReference type="AlphaFoldDB" id="A0AAU9S1H0"/>
<keyword evidence="3" id="KW-1185">Reference proteome</keyword>
<dbReference type="SUPFAM" id="SSF81383">
    <property type="entry name" value="F-box domain"/>
    <property type="match status" value="1"/>
</dbReference>
<dbReference type="PANTHER" id="PTHR31111:SF78">
    <property type="entry name" value="F-BOX ASSOCIATED UBIQUITINATION EFFECTOR FAMILY PROTEIN"/>
    <property type="match status" value="1"/>
</dbReference>
<dbReference type="EMBL" id="OU466859">
    <property type="protein sequence ID" value="CAH2055101.1"/>
    <property type="molecule type" value="Genomic_DNA"/>
</dbReference>
<gene>
    <name evidence="2" type="ORF">TAV2_LOCUS11107</name>
</gene>
<proteinExistence type="predicted"/>
<dbReference type="Pfam" id="PF00646">
    <property type="entry name" value="F-box"/>
    <property type="match status" value="1"/>
</dbReference>
<sequence length="228" mass="26454">MIMEYRAMKRVRREETIGNNRQCEESDKKDPFSILPMDLRVEILLRIPAKSRARMVLVSKQWLSMLCGKDLTNLYLARSSTRKRLLFAVCRTYVHEMFLQSISQKDPSNSEDHHKVNIPRHPRRLGALSTGELIFSPYSFTTSFYFISYDLKSHHAKKVVVEEIGDHLSEIQVYVDHIESPMFLPNLNLGFRSAFVYSNLIKKQETLMQRKKLMPSSLVATGLRCAAI</sequence>
<dbReference type="InterPro" id="IPR001810">
    <property type="entry name" value="F-box_dom"/>
</dbReference>
<protein>
    <recommendedName>
        <fullName evidence="1">F-box domain-containing protein</fullName>
    </recommendedName>
</protein>
<reference evidence="2 3" key="1">
    <citation type="submission" date="2022-03" db="EMBL/GenBank/DDBJ databases">
        <authorList>
            <person name="Nunn A."/>
            <person name="Chopra R."/>
            <person name="Nunn A."/>
            <person name="Contreras Garrido A."/>
        </authorList>
    </citation>
    <scope>NUCLEOTIDE SEQUENCE [LARGE SCALE GENOMIC DNA]</scope>
</reference>
<organism evidence="2 3">
    <name type="scientific">Thlaspi arvense</name>
    <name type="common">Field penny-cress</name>
    <dbReference type="NCBI Taxonomy" id="13288"/>
    <lineage>
        <taxon>Eukaryota</taxon>
        <taxon>Viridiplantae</taxon>
        <taxon>Streptophyta</taxon>
        <taxon>Embryophyta</taxon>
        <taxon>Tracheophyta</taxon>
        <taxon>Spermatophyta</taxon>
        <taxon>Magnoliopsida</taxon>
        <taxon>eudicotyledons</taxon>
        <taxon>Gunneridae</taxon>
        <taxon>Pentapetalae</taxon>
        <taxon>rosids</taxon>
        <taxon>malvids</taxon>
        <taxon>Brassicales</taxon>
        <taxon>Brassicaceae</taxon>
        <taxon>Thlaspideae</taxon>
        <taxon>Thlaspi</taxon>
    </lineage>
</organism>
<dbReference type="PANTHER" id="PTHR31111">
    <property type="entry name" value="BNAA05G37150D PROTEIN-RELATED"/>
    <property type="match status" value="1"/>
</dbReference>